<gene>
    <name evidence="2" type="ORF">AB7P39_14710</name>
</gene>
<evidence type="ECO:0000313" key="3">
    <source>
        <dbReference type="Proteomes" id="UP001589643"/>
    </source>
</evidence>
<feature type="transmembrane region" description="Helical" evidence="1">
    <location>
        <begin position="131"/>
        <end position="151"/>
    </location>
</feature>
<comment type="caution">
    <text evidence="2">The sequence shown here is derived from an EMBL/GenBank/DDBJ whole genome shotgun (WGS) entry which is preliminary data.</text>
</comment>
<reference evidence="2 3" key="1">
    <citation type="submission" date="2024-08" db="EMBL/GenBank/DDBJ databases">
        <title>Heavy metals resistant antinobacteria isolated from wastewater.</title>
        <authorList>
            <person name="Roman Ponce B."/>
            <person name="Blanco Mercado M.A."/>
            <person name="Avila Aldana I.N."/>
            <person name="Morales Arrieta S."/>
        </authorList>
    </citation>
    <scope>NUCLEOTIDE SEQUENCE [LARGE SCALE GENOMIC DNA]</scope>
    <source>
        <strain evidence="3">sma-1</strain>
    </source>
</reference>
<feature type="transmembrane region" description="Helical" evidence="1">
    <location>
        <begin position="33"/>
        <end position="50"/>
    </location>
</feature>
<keyword evidence="1" id="KW-1133">Transmembrane helix</keyword>
<keyword evidence="3" id="KW-1185">Reference proteome</keyword>
<accession>A0ABV5EVV0</accession>
<organism evidence="2 3">
    <name type="scientific">Microbacterium plantarum</name>
    <dbReference type="NCBI Taxonomy" id="1816425"/>
    <lineage>
        <taxon>Bacteria</taxon>
        <taxon>Bacillati</taxon>
        <taxon>Actinomycetota</taxon>
        <taxon>Actinomycetes</taxon>
        <taxon>Micrococcales</taxon>
        <taxon>Microbacteriaceae</taxon>
        <taxon>Microbacterium</taxon>
    </lineage>
</organism>
<protein>
    <submittedName>
        <fullName evidence="2">Uncharacterized protein</fullName>
    </submittedName>
</protein>
<feature type="transmembrane region" description="Helical" evidence="1">
    <location>
        <begin position="171"/>
        <end position="193"/>
    </location>
</feature>
<keyword evidence="1" id="KW-0472">Membrane</keyword>
<dbReference type="EMBL" id="JBHLHV010000003">
    <property type="protein sequence ID" value="MFB8894098.1"/>
    <property type="molecule type" value="Genomic_DNA"/>
</dbReference>
<dbReference type="RefSeq" id="WP_378719974.1">
    <property type="nucleotide sequence ID" value="NZ_JBHLHV010000003.1"/>
</dbReference>
<evidence type="ECO:0000313" key="2">
    <source>
        <dbReference type="EMBL" id="MFB8894098.1"/>
    </source>
</evidence>
<proteinExistence type="predicted"/>
<evidence type="ECO:0000256" key="1">
    <source>
        <dbReference type="SAM" id="Phobius"/>
    </source>
</evidence>
<dbReference type="Proteomes" id="UP001589643">
    <property type="component" value="Unassembled WGS sequence"/>
</dbReference>
<keyword evidence="1" id="KW-0812">Transmembrane</keyword>
<name>A0ABV5EVV0_9MICO</name>
<feature type="transmembrane region" description="Helical" evidence="1">
    <location>
        <begin position="86"/>
        <end position="107"/>
    </location>
</feature>
<sequence length="225" mass="23914">MINIDSLPWRGHCEAATMGFDAPRFFKLTLDNVYRFACGVTFLGAVVGALNELLPTEQLRAFMEWLGVPAGWLVSAGHWINERADLVALAAALLLIVAMAFASANGVENRSGSTALLAVSLLLEAGRQAEVLLGIAATIAVAVTVTGVVMVATRRLDGSRPAWVDTMWGTIGRVAAALVAGGFYVLSPLGWLISQEPRNERGSPARPLYIEQLPETSPTGAAQVR</sequence>